<sequence>MDIFLLAAAVVCLVYFVFLLAFGMDFAIVWLLAAVFLGGLSFVWRQQKAGIWHLPLWLKIAAGIVIGAGLVIFLAAEVQIVGKMGEKGKPDLDYVIVLGAQVRGENPSKALTKRLEAAYDYMTENERTTAILSGGQGDGEDITEAEAMRRYLEDRGIAPERLIKEDKSTSTEENLRFCAGLIGGSDASVGIISNNFHICRALMIAGKQGYTNVCGIAAYSDPKFQVHYMVREAFALVKEKLR</sequence>
<dbReference type="PANTHER" id="PTHR30336:SF4">
    <property type="entry name" value="ENVELOPE BIOGENESIS FACTOR ELYC"/>
    <property type="match status" value="1"/>
</dbReference>
<feature type="transmembrane region" description="Helical" evidence="1">
    <location>
        <begin position="28"/>
        <end position="44"/>
    </location>
</feature>
<dbReference type="PANTHER" id="PTHR30336">
    <property type="entry name" value="INNER MEMBRANE PROTEIN, PROBABLE PERMEASE"/>
    <property type="match status" value="1"/>
</dbReference>
<dbReference type="RefSeq" id="WP_109624855.1">
    <property type="nucleotide sequence ID" value="NZ_CABJAT010000002.1"/>
</dbReference>
<dbReference type="Proteomes" id="UP000245412">
    <property type="component" value="Unassembled WGS sequence"/>
</dbReference>
<accession>A0AB73T7V0</accession>
<keyword evidence="1" id="KW-0472">Membrane</keyword>
<dbReference type="Pfam" id="PF02698">
    <property type="entry name" value="DUF218"/>
    <property type="match status" value="1"/>
</dbReference>
<feature type="transmembrane region" description="Helical" evidence="1">
    <location>
        <begin position="56"/>
        <end position="76"/>
    </location>
</feature>
<keyword evidence="4" id="KW-1185">Reference proteome</keyword>
<organism evidence="3 4">
    <name type="scientific">Murimonas intestini</name>
    <dbReference type="NCBI Taxonomy" id="1337051"/>
    <lineage>
        <taxon>Bacteria</taxon>
        <taxon>Bacillati</taxon>
        <taxon>Bacillota</taxon>
        <taxon>Clostridia</taxon>
        <taxon>Lachnospirales</taxon>
        <taxon>Lachnospiraceae</taxon>
        <taxon>Murimonas</taxon>
    </lineage>
</organism>
<reference evidence="3 4" key="1">
    <citation type="submission" date="2018-05" db="EMBL/GenBank/DDBJ databases">
        <authorList>
            <person name="Goeker M."/>
            <person name="Huntemann M."/>
            <person name="Clum A."/>
            <person name="Pillay M."/>
            <person name="Palaniappan K."/>
            <person name="Varghese N."/>
            <person name="Mikhailova N."/>
            <person name="Stamatis D."/>
            <person name="Reddy T."/>
            <person name="Daum C."/>
            <person name="Shapiro N."/>
            <person name="Ivanova N."/>
            <person name="Kyrpides N."/>
            <person name="Woyke T."/>
        </authorList>
    </citation>
    <scope>NUCLEOTIDE SEQUENCE [LARGE SCALE GENOMIC DNA]</scope>
    <source>
        <strain evidence="3 4">DSM 26524</strain>
    </source>
</reference>
<name>A0AB73T7V0_9FIRM</name>
<evidence type="ECO:0000313" key="4">
    <source>
        <dbReference type="Proteomes" id="UP000245412"/>
    </source>
</evidence>
<dbReference type="EMBL" id="QGGY01000002">
    <property type="protein sequence ID" value="PWJ77899.1"/>
    <property type="molecule type" value="Genomic_DNA"/>
</dbReference>
<evidence type="ECO:0000313" key="3">
    <source>
        <dbReference type="EMBL" id="PWJ77899.1"/>
    </source>
</evidence>
<feature type="domain" description="DUF218" evidence="2">
    <location>
        <begin position="93"/>
        <end position="218"/>
    </location>
</feature>
<dbReference type="InterPro" id="IPR014729">
    <property type="entry name" value="Rossmann-like_a/b/a_fold"/>
</dbReference>
<dbReference type="Gene3D" id="3.40.50.620">
    <property type="entry name" value="HUPs"/>
    <property type="match status" value="1"/>
</dbReference>
<proteinExistence type="predicted"/>
<gene>
    <name evidence="3" type="ORF">C7383_10232</name>
</gene>
<dbReference type="InterPro" id="IPR051599">
    <property type="entry name" value="Cell_Envelope_Assoc"/>
</dbReference>
<evidence type="ECO:0000259" key="2">
    <source>
        <dbReference type="Pfam" id="PF02698"/>
    </source>
</evidence>
<dbReference type="CDD" id="cd06259">
    <property type="entry name" value="YdcF-like"/>
    <property type="match status" value="1"/>
</dbReference>
<keyword evidence="1" id="KW-1133">Transmembrane helix</keyword>
<dbReference type="GO" id="GO:0000270">
    <property type="term" value="P:peptidoglycan metabolic process"/>
    <property type="evidence" value="ECO:0007669"/>
    <property type="project" value="TreeGrafter"/>
</dbReference>
<evidence type="ECO:0000256" key="1">
    <source>
        <dbReference type="SAM" id="Phobius"/>
    </source>
</evidence>
<dbReference type="AlphaFoldDB" id="A0AB73T7V0"/>
<dbReference type="InterPro" id="IPR003848">
    <property type="entry name" value="DUF218"/>
</dbReference>
<dbReference type="GO" id="GO:0005886">
    <property type="term" value="C:plasma membrane"/>
    <property type="evidence" value="ECO:0007669"/>
    <property type="project" value="TreeGrafter"/>
</dbReference>
<keyword evidence="1" id="KW-0812">Transmembrane</keyword>
<dbReference type="GO" id="GO:0043164">
    <property type="term" value="P:Gram-negative-bacterium-type cell wall biogenesis"/>
    <property type="evidence" value="ECO:0007669"/>
    <property type="project" value="TreeGrafter"/>
</dbReference>
<comment type="caution">
    <text evidence="3">The sequence shown here is derived from an EMBL/GenBank/DDBJ whole genome shotgun (WGS) entry which is preliminary data.</text>
</comment>
<feature type="transmembrane region" description="Helical" evidence="1">
    <location>
        <begin position="5"/>
        <end position="22"/>
    </location>
</feature>
<protein>
    <submittedName>
        <fullName evidence="3">Uncharacterized SAM-binding protein YcdF (DUF218 family)</fullName>
    </submittedName>
</protein>